<evidence type="ECO:0000313" key="2">
    <source>
        <dbReference type="EMBL" id="KAA0154455.1"/>
    </source>
</evidence>
<evidence type="ECO:0000256" key="1">
    <source>
        <dbReference type="SAM" id="MobiDB-lite"/>
    </source>
</evidence>
<proteinExistence type="predicted"/>
<feature type="compositionally biased region" description="Polar residues" evidence="1">
    <location>
        <begin position="3286"/>
        <end position="3300"/>
    </location>
</feature>
<keyword evidence="3" id="KW-1185">Reference proteome</keyword>
<feature type="region of interest" description="Disordered" evidence="1">
    <location>
        <begin position="865"/>
        <end position="893"/>
    </location>
</feature>
<reference evidence="2 3" key="1">
    <citation type="submission" date="2019-07" db="EMBL/GenBank/DDBJ databases">
        <title>Genomes of Cafeteria roenbergensis.</title>
        <authorList>
            <person name="Fischer M.G."/>
            <person name="Hackl T."/>
            <person name="Roman M."/>
        </authorList>
    </citation>
    <scope>NUCLEOTIDE SEQUENCE [LARGE SCALE GENOMIC DNA]</scope>
    <source>
        <strain evidence="2 3">BVI</strain>
    </source>
</reference>
<feature type="region of interest" description="Disordered" evidence="1">
    <location>
        <begin position="2155"/>
        <end position="2175"/>
    </location>
</feature>
<name>A0A5A8CN21_CAFRO</name>
<gene>
    <name evidence="2" type="ORF">FNF29_02333</name>
</gene>
<feature type="region of interest" description="Disordered" evidence="1">
    <location>
        <begin position="3583"/>
        <end position="3606"/>
    </location>
</feature>
<feature type="compositionally biased region" description="Low complexity" evidence="1">
    <location>
        <begin position="3583"/>
        <end position="3601"/>
    </location>
</feature>
<sequence length="4296" mass="436125">MLQEATDFEDDMLRLVVLGAFDDHASVLYKGAVVSSPFPGADPDQYAEQARSIRETSGAWVDSESTTRALASAGSSAALCPTPVAGGAAGWSARWFTSSGFSVLRSRVQAAPGMLPSRTPADADRQAAEFAAHPSRTVSMSVDAAAALRARLSSSPLAHLAAGGAAPSAVDVCIGEDGFGAWRPLSGFRQPDPFGPADAPPDAERAASPRGAGWRSPGFRPGVAARFLRTLNYNSDGRPDASLAPCEEDVASPDSLAATAVFRIAAAINAGAWSPESPAVMRRLLDEAGLPVHWLGVLRSCIAPSGPRTILRGMMVAEAAADLVEAASRRAIWTGVQRLREELEGLGPAGDEEARAAAVAAATCAGAPLWATARGNQVPHTPDTRSAAAAAASARGRRLFGDDEAGPELAETAAGAVVHSPLGRACGAEAGEDDIRISGIDAPRYRGAADAEDAAAEAALAEELRELQARMAADPTSALSDLAVPTPERADEEPSVANAKTSRVRGASRVPWSAICWLRRRADVARALVLNAVFGGQDLPLLVAPWAAPDEGAAAGAERDGPAREALFDALAGSWREEEPAVPASVFGEGTSLSAAMRAVASAVNSASPVGKGVEARPTFDQALDAVASVLLKGLASDVVSQQRLWEQVLPRAIARRFDSHGIAGREALAEPPGLDAPALGSAPAGVLQADLGRGVLYDALSVAGLRLCGSVETVNENASVADTLPSALPHRLSTWAFPGITGSGEAAGLGPDEDACGAVRSEAAALAASLGRHVGAVRALIHASAPLPFAVAIKECCASLLSPSALDLQKACRLPSSMLAATALELDVAVHGRGGSFGGTRWMLKKRAMIAIVEERNANRAGLDAQGIGESTPTPEAAAAEAAKAKAKPRATGDSFFGPDGHVPEWANDGLGRSQPFPSSAGAPNGFVPLDAPLVAGASFAGERDNGMAASSHCDLTRLFELRAPPVASAFIRAPPAHVMLCLQHRMLDATLAADAIGMSSMRGVAGPAILATSAERDPQSMAFRAAAGAALPVAPCELDAASGVFDLRQTQMHPGEGAGTAGAPVRAMDPHFARCLWSGAQQLALAGPVNPNTAQSSMHLSLADLAGSSGDWETAAWLLELSMRSLRSPRHSAVGATAAVLLRKARAFRAVGKERSNLSITTLCAQFYGFVPPPAPKSTDGCLAALRASRAAAADKSVSRVPVSLADRLTDFALAGSKDATQVSVAPLRDAMFEGRAVELGEACAALARTRTLDLDVDRSLVERVRACEGPLPAADREAMREHFKSITGKAIEWALAIAQAIDIRADELAISAPGTYGTANPCEGTPSVGADGEATVPPTTLKAAERAVALAAVSRSIPDAVDMGVLRRILASHALACSTAQGLQPPSFDKEVISLAEASLATRTALSARVCDQLAGTPWREADPATAPAAFLAGMLETNPPGASFTAMQMPFCHQPAPTGRFGTNPAGKRSQGGEEPLPLDSDACGMAMAAAANSAVPHSTRHSAMAASAFMELAATLLDSAGPLVAASRLNILLAAAASADGAFGASSSQALVPRLEIALLLARAASPRHSVALPHRSQLGFDPATLARRLVGEAEAVLQRIAAARPWDAQSPATARLRALRAAGAGPGGAAAALPPLAGSAEWLAASAADPSLRRWQFLALRSKCQECRAVLAATPLSAIAEARNAVLTLASRALDCTSDALAAFEAGAIPAAAASREELESTIADYPPVQSPADIPSKGSWSAEQLGDPEKLGKLFHGLRLARSPLGAGTLGVVDEAGLLGSRAALAHEELARALRFAADECRTGGGGSGDGDASTRAAASRAYLQAALFAAHSALSLAAASLQSGHSTKEVALRHPAQASAAALVMSILLELDAAGAPLEDPHNALFALTGTPAAALTAASSADSLLGAALAVSEAAKPSWHCVTAAIERMMLRTGSTRIWNPRLSTFAALALAGDSLFATALALWRNAAGGFLFERKRSPEAPDVPEAVAASGLHALCNNTRRSSPYPVEDSGQISSAFFGTRRDSGVRGEASPLPLVSLRVVMASLFKAVSPFLAEDAAASLVGPLLTMEVVAGGFHFAYSVPESVRAAPAAMTDGLFEAAAAAAAQAAAATAPDAELAASDAGAGAAAGAAADAAASAGAASGAGALSAAPPRPPQRKAEAEAEAEAAAAGACSDEAGGLADGAAARLAALGSVLSTVSALAAAAAVTTAPLDSTVGILPGVGILDVAATCNAASSGAAARGVMRAGSASPELRLPAALAGKDGVTLHDAVSAARAWQTSLRHSTGALVCALQHQTNIIKDARLVRASLICASVAASLGGKPTAIMSGDVASVVFSVLPHEVEDLAPVDRVDTTKDFPLAPADAFRAHVLLRSLIGAHTGAETSMSVHPRAADMLKSRSAAVLKAAGAMRVEMRFIDGYEGIDFAVSFRPGPLTPDVRKQSLIAMLVLTARPLNDQLYGGALLTFAPGTGFVLRMNVQPSQQPSPMEITRRLLRVLTSAHATSVIVGRIESGSIASVEDLFREMRKLPSVFVPPGFGPALAWPLFDKMLCHPSSEGSVASTAGFISDFTSPKLRALRVDKEMVRFALAAGMDPSANRLEPGSSDVRSRTFGMGWIYPGNATMTISHIPRHQTVHVVCDAVPVPPGDDPRHLVAAFAIASQINGSHPNLCECYIGLRRVPSGGGVLYVGGVMPVQGPDGIIKNTVSEVRTLADGLSSAFAEAMSAIREGAPMPPQASLELDAEATPGALFAVAQGELMGATQAVMAGVLSPPTLADAQVGLVRGEALLADASANTPGKWLELQAAVLRLYSSVRAVIGPESRPGASGPRAPSSMVAAAAAAAAAADGGALPDRFARLTFAKASNLSDAGLHAWWTACPPEENGTPLRRPVCARGAVLSKAAVASLAPRHRMALRFMAKTVRNMLEESVVGISRLDLCDPEFAEACFMLGEALQEPWFQGVAVFAFVTAGCRPGLPLASEVEAAAEACPFDWPAAAELQGLTRFKPIRGVGEVVGPALRAREEAMAAAARRCLGVPLLEWLIRCSGEALGWNIPPPTPFSGPSAVSWAEAQAHSGEGSRHPVFGSLACPVVLCGAVAGLLAAEAREGPTSKSWLLASGFPSLLAASSGIDKAGEAALQAARAAMVAACGSKTGPDLNAAGLEACPPARLAEAIDAPWLLGNAVSGPRVSELTGMQLLGRLASDAQSSACVAVGPLPAEGVDIKAFAEARFAVSTGAADWPADMATVTLPEAVVAQAVRRAGALMPSNLVLPSDGDSAEPSTSTAALNASVSSPDDGDDEAANRLRRMVRAEARSAQAMQSDLLAVAAVSNVLMISLLGEMTSEPLSADALARLCRQVVLRALVHGSHGAVLATQLLTTVFCERGRAAVAAAALVELEAEALQPAARLFVRDAVEASLAAGDSPREAARVGAAAASLTGGSQGLYAFLFAAQGGTAVQGQPALSATLRRWGGIAPCRDLGSLLQRRALECGDVDDRAAALICAAALGHAGGGFGAAGTAVTGDCVATADIASRASSLASLTAPASGLTKAGDLLFRIAPLITVERARAGVATVPLSDAATPTAPDTASLPTSGSASGGGGGSVDAVMAVLDPLLRPRAAATAVGMASIADAGTGAAADAAGGEAAAEYERTALAAVQAVPRSVLMAVSPMAQLPVGPSDRVRAAVAIRASPRAMGLGLSMMVAIDSRCSSTGTTILAEQDPGLRWERLCDTSSLISRLQAEGRAAFGAMPEREGSTLAKFRLPSEIPEGQQLGDDVFGGMSLDASAAIHTAVLQLWASCWGSFIIPSACLSSQAKPAAAAFVALLDPTMRPSVAALENICMELTGGMGATCQRVALAVAELPSVVPPAVARGHPLRPHRIAARPGLGHPSALSPLIVEGRPDGQNSADVVPDRGQLRTLVAGVAGSLLVAAELNMAAATPAPCRLASIMVATATLLMAPVGPFAGVADAEVLAPLVRSGAVEAVAASVGATLLSSNVDPATHVLALLLESLPRLLDAGLVPADRALQALRFARLTATRPLFLATLAHEGSTPDSGRVDAAHAALALASLFPEGSAAPAAAGGAASADIFADRACLPSVSVFSVPRPRDGPAAAGAALTAGGTAWQETTMAGKRAAVAAASALQATPEHLATITAAAWRHLRACPVAAAAVRSAVRIAFDAGAMNTVQPPSFLAASIRSPAATKVLEALLGREGLAGLATDALLSLAGGAYGALGSSDVCLAEAFVGALGFHAALKAGGPGWKEAAAALAGGADADGVRSAFAGAAFGLE</sequence>
<evidence type="ECO:0000313" key="3">
    <source>
        <dbReference type="Proteomes" id="UP000323011"/>
    </source>
</evidence>
<dbReference type="Proteomes" id="UP000323011">
    <property type="component" value="Unassembled WGS sequence"/>
</dbReference>
<accession>A0A5A8CN21</accession>
<feature type="region of interest" description="Disordered" evidence="1">
    <location>
        <begin position="3278"/>
        <end position="3307"/>
    </location>
</feature>
<comment type="caution">
    <text evidence="2">The sequence shown here is derived from an EMBL/GenBank/DDBJ whole genome shotgun (WGS) entry which is preliminary data.</text>
</comment>
<feature type="region of interest" description="Disordered" evidence="1">
    <location>
        <begin position="190"/>
        <end position="216"/>
    </location>
</feature>
<feature type="compositionally biased region" description="Low complexity" evidence="1">
    <location>
        <begin position="871"/>
        <end position="883"/>
    </location>
</feature>
<organism evidence="2 3">
    <name type="scientific">Cafeteria roenbergensis</name>
    <name type="common">Marine flagellate</name>
    <dbReference type="NCBI Taxonomy" id="33653"/>
    <lineage>
        <taxon>Eukaryota</taxon>
        <taxon>Sar</taxon>
        <taxon>Stramenopiles</taxon>
        <taxon>Bigyra</taxon>
        <taxon>Opalozoa</taxon>
        <taxon>Bicosoecida</taxon>
        <taxon>Cafeteriaceae</taxon>
        <taxon>Cafeteria</taxon>
    </lineage>
</organism>
<feature type="region of interest" description="Disordered" evidence="1">
    <location>
        <begin position="1732"/>
        <end position="1751"/>
    </location>
</feature>
<protein>
    <submittedName>
        <fullName evidence="2">Uncharacterized protein</fullName>
    </submittedName>
</protein>
<dbReference type="EMBL" id="VLTN01000011">
    <property type="protein sequence ID" value="KAA0154455.1"/>
    <property type="molecule type" value="Genomic_DNA"/>
</dbReference>